<proteinExistence type="predicted"/>
<protein>
    <submittedName>
        <fullName evidence="1">Uncharacterized protein</fullName>
    </submittedName>
</protein>
<organism evidence="1 2">
    <name type="scientific">Durusdinium trenchii</name>
    <dbReference type="NCBI Taxonomy" id="1381693"/>
    <lineage>
        <taxon>Eukaryota</taxon>
        <taxon>Sar</taxon>
        <taxon>Alveolata</taxon>
        <taxon>Dinophyceae</taxon>
        <taxon>Suessiales</taxon>
        <taxon>Symbiodiniaceae</taxon>
        <taxon>Durusdinium</taxon>
    </lineage>
</organism>
<keyword evidence="2" id="KW-1185">Reference proteome</keyword>
<evidence type="ECO:0000313" key="2">
    <source>
        <dbReference type="Proteomes" id="UP001642464"/>
    </source>
</evidence>
<accession>A0ABP0RXX1</accession>
<name>A0ABP0RXX1_9DINO</name>
<sequence>MADGRAAVAATAWRVPKDLERHAERILSAAQANWGSIEVLSKADGTDWLFFDLNLSCISTMPDPALIADPEKLWPPGFDPYASMASWIKEHGLEVRERPQKASRC</sequence>
<dbReference type="EMBL" id="CAXAMM010042532">
    <property type="protein sequence ID" value="CAK9105407.1"/>
    <property type="molecule type" value="Genomic_DNA"/>
</dbReference>
<reference evidence="1 2" key="1">
    <citation type="submission" date="2024-02" db="EMBL/GenBank/DDBJ databases">
        <authorList>
            <person name="Chen Y."/>
            <person name="Shah S."/>
            <person name="Dougan E. K."/>
            <person name="Thang M."/>
            <person name="Chan C."/>
        </authorList>
    </citation>
    <scope>NUCLEOTIDE SEQUENCE [LARGE SCALE GENOMIC DNA]</scope>
</reference>
<dbReference type="Proteomes" id="UP001642464">
    <property type="component" value="Unassembled WGS sequence"/>
</dbReference>
<evidence type="ECO:0000313" key="1">
    <source>
        <dbReference type="EMBL" id="CAK9105407.1"/>
    </source>
</evidence>
<comment type="caution">
    <text evidence="1">The sequence shown here is derived from an EMBL/GenBank/DDBJ whole genome shotgun (WGS) entry which is preliminary data.</text>
</comment>
<gene>
    <name evidence="1" type="ORF">SCF082_LOCUS49130</name>
</gene>